<dbReference type="EMBL" id="VSTG01000001">
    <property type="protein sequence ID" value="TYL60124.1"/>
    <property type="molecule type" value="Genomic_DNA"/>
</dbReference>
<evidence type="ECO:0000313" key="1">
    <source>
        <dbReference type="EMBL" id="TYL60124.1"/>
    </source>
</evidence>
<comment type="caution">
    <text evidence="1">The sequence shown here is derived from an EMBL/GenBank/DDBJ whole genome shotgun (WGS) entry which is preliminary data.</text>
</comment>
<sequence length="134" mass="14596">MAYRTKIEVRTGGKKYLPGTILPEDISPLDLAFLKRKKFVEVVDADPLATLAAEDSDEDPDNDGFTDGFGGVDSLKSADEIMKLRSKADVAQYAASIGLDLGEDYKDKALDNLKETVINFQEEMEAGSDDGSDK</sequence>
<reference evidence="1 2" key="2">
    <citation type="submission" date="2019-09" db="EMBL/GenBank/DDBJ databases">
        <title>Strain-level analysis of Eubacterium rectale using genomes from metagenomes.</title>
        <authorList>
            <person name="Karcher N."/>
            <person name="Segata N."/>
        </authorList>
    </citation>
    <scope>NUCLEOTIDE SEQUENCE [LARGE SCALE GENOMIC DNA]</scope>
    <source>
        <strain evidence="1 2">L2-21</strain>
    </source>
</reference>
<dbReference type="AlphaFoldDB" id="A0A5S4VR94"/>
<accession>A0A5S4VR94</accession>
<name>A0A5S4VR94_9FIRM</name>
<proteinExistence type="predicted"/>
<dbReference type="RefSeq" id="WP_148884710.1">
    <property type="nucleotide sequence ID" value="NZ_VSTG01000001.1"/>
</dbReference>
<evidence type="ECO:0000313" key="2">
    <source>
        <dbReference type="Proteomes" id="UP000324325"/>
    </source>
</evidence>
<gene>
    <name evidence="1" type="ORF">FYL37_00535</name>
</gene>
<reference evidence="1 2" key="1">
    <citation type="submission" date="2019-08" db="EMBL/GenBank/DDBJ databases">
        <authorList>
            <person name="Duncan S."/>
            <person name="Walker A."/>
        </authorList>
    </citation>
    <scope>NUCLEOTIDE SEQUENCE [LARGE SCALE GENOMIC DNA]</scope>
    <source>
        <strain evidence="1 2">L2-21</strain>
    </source>
</reference>
<dbReference type="Proteomes" id="UP000324325">
    <property type="component" value="Unassembled WGS sequence"/>
</dbReference>
<organism evidence="1 2">
    <name type="scientific">Agathobacter rectalis</name>
    <dbReference type="NCBI Taxonomy" id="39491"/>
    <lineage>
        <taxon>Bacteria</taxon>
        <taxon>Bacillati</taxon>
        <taxon>Bacillota</taxon>
        <taxon>Clostridia</taxon>
        <taxon>Lachnospirales</taxon>
        <taxon>Lachnospiraceae</taxon>
        <taxon>Agathobacter</taxon>
    </lineage>
</organism>
<protein>
    <submittedName>
        <fullName evidence="1">Uncharacterized protein</fullName>
    </submittedName>
</protein>